<dbReference type="PANTHER" id="PTHR30036">
    <property type="entry name" value="D-XYLOSE-BINDING PERIPLASMIC PROTEIN"/>
    <property type="match status" value="1"/>
</dbReference>
<dbReference type="PANTHER" id="PTHR30036:SF7">
    <property type="entry name" value="ABC TRANSPORTER PERIPLASMIC-BINDING PROTEIN YPHF"/>
    <property type="match status" value="1"/>
</dbReference>
<feature type="signal peptide" evidence="3">
    <location>
        <begin position="1"/>
        <end position="24"/>
    </location>
</feature>
<evidence type="ECO:0000256" key="3">
    <source>
        <dbReference type="SAM" id="SignalP"/>
    </source>
</evidence>
<dbReference type="Pfam" id="PF13407">
    <property type="entry name" value="Peripla_BP_4"/>
    <property type="match status" value="1"/>
</dbReference>
<dbReference type="AlphaFoldDB" id="A0A5M6IC72"/>
<dbReference type="InterPro" id="IPR028082">
    <property type="entry name" value="Peripla_BP_I"/>
</dbReference>
<comment type="subcellular location">
    <subcellularLocation>
        <location evidence="1">Periplasm</location>
    </subcellularLocation>
</comment>
<reference evidence="5 6" key="1">
    <citation type="submission" date="2019-09" db="EMBL/GenBank/DDBJ databases">
        <title>Genome sequence of Roseospira marina, one of the more divergent members of the non-sulfur purple photosynthetic bacterial family, the Rhodospirillaceae.</title>
        <authorList>
            <person name="Meyer T."/>
            <person name="Kyndt J."/>
        </authorList>
    </citation>
    <scope>NUCLEOTIDE SEQUENCE [LARGE SCALE GENOMIC DNA]</scope>
    <source>
        <strain evidence="5 6">DSM 15113</strain>
    </source>
</reference>
<dbReference type="Proteomes" id="UP000324065">
    <property type="component" value="Unassembled WGS sequence"/>
</dbReference>
<feature type="domain" description="Periplasmic binding protein" evidence="4">
    <location>
        <begin position="43"/>
        <end position="301"/>
    </location>
</feature>
<dbReference type="Gene3D" id="3.40.50.2300">
    <property type="match status" value="2"/>
</dbReference>
<evidence type="ECO:0000256" key="1">
    <source>
        <dbReference type="ARBA" id="ARBA00004418"/>
    </source>
</evidence>
<sequence>MKFKQVLAGAALAATVAVSGGAQAAGFDQADLIKEIDRPLTVVFVPKVVHPWYEVVEAGAQFAADEFKKAGIEVNVIMDAPPVADISEHIRKIEANISRRPDGLAVACLDPATDTQAINDGIAAGVNVSTFDTDCPDSDRLMYVGHNKDEQDGYDLGTLMAERIGGEGKVGILSGSLSAPNHRNRVIGFKKAMDEYPDIEIVFERPDNDDLQKAVELTENALQANPDLDGIFGCNASAPIGAARAVKTAGKAGEVHVVGTDDLPEAVDLVKEGVIDALMAQRQWEIGYWTVKYFVAMAQGHTYPKEHATGSQFLTKDMVEGQ</sequence>
<feature type="chain" id="PRO_5024355650" evidence="3">
    <location>
        <begin position="25"/>
        <end position="322"/>
    </location>
</feature>
<dbReference type="EMBL" id="VWPJ01000010">
    <property type="protein sequence ID" value="KAA5605335.1"/>
    <property type="molecule type" value="Genomic_DNA"/>
</dbReference>
<gene>
    <name evidence="5" type="ORF">F1188_12310</name>
</gene>
<evidence type="ECO:0000313" key="5">
    <source>
        <dbReference type="EMBL" id="KAA5605335.1"/>
    </source>
</evidence>
<dbReference type="GO" id="GO:0042597">
    <property type="term" value="C:periplasmic space"/>
    <property type="evidence" value="ECO:0007669"/>
    <property type="project" value="UniProtKB-SubCell"/>
</dbReference>
<dbReference type="InterPro" id="IPR050555">
    <property type="entry name" value="Bact_Solute-Bind_Prot2"/>
</dbReference>
<proteinExistence type="inferred from homology"/>
<dbReference type="OrthoDB" id="9805127at2"/>
<protein>
    <submittedName>
        <fullName evidence="5">Sugar ABC transporter substrate-binding protein</fullName>
    </submittedName>
</protein>
<name>A0A5M6IC72_9PROT</name>
<comment type="caution">
    <text evidence="5">The sequence shown here is derived from an EMBL/GenBank/DDBJ whole genome shotgun (WGS) entry which is preliminary data.</text>
</comment>
<evidence type="ECO:0000313" key="6">
    <source>
        <dbReference type="Proteomes" id="UP000324065"/>
    </source>
</evidence>
<comment type="similarity">
    <text evidence="2">Belongs to the bacterial solute-binding protein 2 family.</text>
</comment>
<dbReference type="InterPro" id="IPR025997">
    <property type="entry name" value="SBP_2_dom"/>
</dbReference>
<keyword evidence="6" id="KW-1185">Reference proteome</keyword>
<organism evidence="5 6">
    <name type="scientific">Roseospira marina</name>
    <dbReference type="NCBI Taxonomy" id="140057"/>
    <lineage>
        <taxon>Bacteria</taxon>
        <taxon>Pseudomonadati</taxon>
        <taxon>Pseudomonadota</taxon>
        <taxon>Alphaproteobacteria</taxon>
        <taxon>Rhodospirillales</taxon>
        <taxon>Rhodospirillaceae</taxon>
        <taxon>Roseospira</taxon>
    </lineage>
</organism>
<keyword evidence="3" id="KW-0732">Signal</keyword>
<dbReference type="GO" id="GO:0030246">
    <property type="term" value="F:carbohydrate binding"/>
    <property type="evidence" value="ECO:0007669"/>
    <property type="project" value="TreeGrafter"/>
</dbReference>
<evidence type="ECO:0000256" key="2">
    <source>
        <dbReference type="ARBA" id="ARBA00007639"/>
    </source>
</evidence>
<dbReference type="RefSeq" id="WP_150062715.1">
    <property type="nucleotide sequence ID" value="NZ_JACHII010000008.1"/>
</dbReference>
<accession>A0A5M6IC72</accession>
<evidence type="ECO:0000259" key="4">
    <source>
        <dbReference type="Pfam" id="PF13407"/>
    </source>
</evidence>
<dbReference type="SUPFAM" id="SSF53822">
    <property type="entry name" value="Periplasmic binding protein-like I"/>
    <property type="match status" value="1"/>
</dbReference>